<reference evidence="12" key="1">
    <citation type="submission" date="2010-05" db="EMBL/GenBank/DDBJ databases">
        <title>The complete genome of Truepera radiovictris DSM 17093.</title>
        <authorList>
            <consortium name="US DOE Joint Genome Institute (JGI-PGF)"/>
            <person name="Lucas S."/>
            <person name="Copeland A."/>
            <person name="Lapidus A."/>
            <person name="Glavina del Rio T."/>
            <person name="Dalin E."/>
            <person name="Tice H."/>
            <person name="Bruce D."/>
            <person name="Goodwin L."/>
            <person name="Pitluck S."/>
            <person name="Kyrpides N."/>
            <person name="Mavromatis K."/>
            <person name="Ovchinnikova G."/>
            <person name="Munk A.C."/>
            <person name="Detter J.C."/>
            <person name="Han C."/>
            <person name="Tapia R."/>
            <person name="Land M."/>
            <person name="Hauser L."/>
            <person name="Markowitz V."/>
            <person name="Cheng J.-F."/>
            <person name="Hugenholtz P."/>
            <person name="Woyke T."/>
            <person name="Wu D."/>
            <person name="Tindall B."/>
            <person name="Pomrenke H.G."/>
            <person name="Brambilla E."/>
            <person name="Klenk H.-P."/>
            <person name="Eisen J.A."/>
        </authorList>
    </citation>
    <scope>NUCLEOTIDE SEQUENCE [LARGE SCALE GENOMIC DNA]</scope>
    <source>
        <strain evidence="12">DSM 17093 / CIP 108686 / LMG 22925 / RQ-24</strain>
    </source>
</reference>
<keyword evidence="4 11" id="KW-0378">Hydrolase</keyword>
<dbReference type="InterPro" id="IPR005200">
    <property type="entry name" value="Endo-beta-glucanase"/>
</dbReference>
<dbReference type="GO" id="GO:0052861">
    <property type="term" value="F:endo-1,3(4)-beta-glucanase activity"/>
    <property type="evidence" value="ECO:0007669"/>
    <property type="project" value="InterPro"/>
</dbReference>
<reference evidence="11 12" key="2">
    <citation type="journal article" date="2011" name="Stand. Genomic Sci.">
        <title>Complete genome sequence of Truepera radiovictrix type strain (RQ-24).</title>
        <authorList>
            <person name="Ivanova N."/>
            <person name="Rohde C."/>
            <person name="Munk C."/>
            <person name="Nolan M."/>
            <person name="Lucas S."/>
            <person name="Del Rio T.G."/>
            <person name="Tice H."/>
            <person name="Deshpande S."/>
            <person name="Cheng J.F."/>
            <person name="Tapia R."/>
            <person name="Han C."/>
            <person name="Goodwin L."/>
            <person name="Pitluck S."/>
            <person name="Liolios K."/>
            <person name="Mavromatis K."/>
            <person name="Mikhailova N."/>
            <person name="Pati A."/>
            <person name="Chen A."/>
            <person name="Palaniappan K."/>
            <person name="Land M."/>
            <person name="Hauser L."/>
            <person name="Chang Y.J."/>
            <person name="Jeffries C.D."/>
            <person name="Brambilla E."/>
            <person name="Rohde M."/>
            <person name="Goker M."/>
            <person name="Tindall B.J."/>
            <person name="Woyke T."/>
            <person name="Bristow J."/>
            <person name="Eisen J.A."/>
            <person name="Markowitz V."/>
            <person name="Hugenholtz P."/>
            <person name="Kyrpides N.C."/>
            <person name="Klenk H.P."/>
            <person name="Lapidus A."/>
        </authorList>
    </citation>
    <scope>NUCLEOTIDE SEQUENCE [LARGE SCALE GENOMIC DNA]</scope>
    <source>
        <strain evidence="12">DSM 17093 / CIP 108686 / LMG 22925 / RQ-24</strain>
    </source>
</reference>
<dbReference type="AlphaFoldDB" id="D7CRC4"/>
<dbReference type="CAZy" id="GH81">
    <property type="family name" value="Glycoside Hydrolase Family 81"/>
</dbReference>
<dbReference type="Gene3D" id="2.70.98.30">
    <property type="entry name" value="Golgi alpha-mannosidase II, domain 4"/>
    <property type="match status" value="1"/>
</dbReference>
<organism evidence="11 12">
    <name type="scientific">Truepera radiovictrix (strain DSM 17093 / CIP 108686 / LMG 22925 / RQ-24)</name>
    <dbReference type="NCBI Taxonomy" id="649638"/>
    <lineage>
        <taxon>Bacteria</taxon>
        <taxon>Thermotogati</taxon>
        <taxon>Deinococcota</taxon>
        <taxon>Deinococci</taxon>
        <taxon>Trueperales</taxon>
        <taxon>Trueperaceae</taxon>
        <taxon>Truepera</taxon>
    </lineage>
</organism>
<evidence type="ECO:0000256" key="8">
    <source>
        <dbReference type="ARBA" id="ARBA00023326"/>
    </source>
</evidence>
<comment type="catalytic activity">
    <reaction evidence="1">
        <text>Hydrolysis of (1-&gt;3)-beta-D-glucosidic linkages in (1-&gt;3)-beta-D-glucans.</text>
        <dbReference type="EC" id="3.2.1.39"/>
    </reaction>
</comment>
<feature type="signal peptide" evidence="9">
    <location>
        <begin position="1"/>
        <end position="23"/>
    </location>
</feature>
<gene>
    <name evidence="11" type="ordered locus">Trad_2098</name>
</gene>
<comment type="similarity">
    <text evidence="2">Belongs to the glycosyl hydrolase 81 family.</text>
</comment>
<dbReference type="RefSeq" id="WP_013178576.1">
    <property type="nucleotide sequence ID" value="NC_014221.1"/>
</dbReference>
<dbReference type="Proteomes" id="UP000000379">
    <property type="component" value="Chromosome"/>
</dbReference>
<proteinExistence type="inferred from homology"/>
<feature type="chain" id="PRO_5003094132" description="glucan endo-1,3-beta-D-glucosidase" evidence="9">
    <location>
        <begin position="24"/>
        <end position="731"/>
    </location>
</feature>
<evidence type="ECO:0000256" key="7">
    <source>
        <dbReference type="ARBA" id="ARBA00023316"/>
    </source>
</evidence>
<evidence type="ECO:0000256" key="9">
    <source>
        <dbReference type="SAM" id="SignalP"/>
    </source>
</evidence>
<keyword evidence="5" id="KW-0119">Carbohydrate metabolism</keyword>
<evidence type="ECO:0000256" key="2">
    <source>
        <dbReference type="ARBA" id="ARBA00010730"/>
    </source>
</evidence>
<evidence type="ECO:0000256" key="5">
    <source>
        <dbReference type="ARBA" id="ARBA00023277"/>
    </source>
</evidence>
<dbReference type="EMBL" id="CP002049">
    <property type="protein sequence ID" value="ADI15212.1"/>
    <property type="molecule type" value="Genomic_DNA"/>
</dbReference>
<dbReference type="Pfam" id="PF17652">
    <property type="entry name" value="Glyco_hydro81C"/>
    <property type="match status" value="1"/>
</dbReference>
<dbReference type="GO" id="GO:0042973">
    <property type="term" value="F:glucan endo-1,3-beta-D-glucosidase activity"/>
    <property type="evidence" value="ECO:0007669"/>
    <property type="project" value="UniProtKB-EC"/>
</dbReference>
<dbReference type="GO" id="GO:0000272">
    <property type="term" value="P:polysaccharide catabolic process"/>
    <property type="evidence" value="ECO:0007669"/>
    <property type="project" value="UniProtKB-KW"/>
</dbReference>
<dbReference type="PANTHER" id="PTHR31983:SF0">
    <property type="entry name" value="GLUCAN ENDO-1,3-BETA-D-GLUCOSIDASE 2"/>
    <property type="match status" value="1"/>
</dbReference>
<evidence type="ECO:0000256" key="3">
    <source>
        <dbReference type="ARBA" id="ARBA00012780"/>
    </source>
</evidence>
<keyword evidence="12" id="KW-1185">Reference proteome</keyword>
<accession>D7CRC4</accession>
<protein>
    <recommendedName>
        <fullName evidence="3">glucan endo-1,3-beta-D-glucosidase</fullName>
        <ecNumber evidence="3">3.2.1.39</ecNumber>
    </recommendedName>
</protein>
<keyword evidence="8" id="KW-0624">Polysaccharide degradation</keyword>
<sequence>MKRPLALLLCTGVLCAGALGVPAAPVQVAPVGLGAGGYVTERPPNIIDPPDTPYRDAWEGPVPTNRWWSSLLWTAFSEPIYAGPLSYQARPEGLALGYPTLEVDETGFQMPFRADLVVGMTDFTADAARVVGYGDWTVAVRWESEAPDEARALRATLGQGLPYAYLELDGPAAIRFREPPEVWHDAPGALGVTLGGRHYAVFYPGAWTLSGASFGGPLEESGAGALVSVAALPEADEALLTRFARYAHHPPTDSRASWRWLPDEGVVEVTLTLTAPQGALMGLYPLHHKHTDAPLTELHYETPRGVMTLAETDRVTLRLPYRGVLPVLPLAAEASEALRALLDDFMEQEVFFPLFVGQTRMPDSYADGKSLGKLAALLPIAEQLGDTEAAAALLEALKERLELWFTPESLPLLYYNATWGALIAAPTSHGLDHSLNDHAFHYGYFLQAAASVAERDPAWAETWGQVVALLIRDVAAPRGDPLFPFLRALDPYLGHGWASGSGMYGRGNNLESSSEAVNFAAGLIRWADAVGDAALLELGVYLYATQTAAVWEYWLAEGGNFPAAYPHTAIGILWSDGGAYTTWWTSDPEAVHGINFLPVTASSLYLGLAPDFVRRNYHHMLVGTRPHYWPDIALSYLALADPDEALALWSPELRPEFGESRARVLHWLTSLRRYGGPEPITANAPQTAVLAKGGARTYLAYNPSGAPRTVTFADGTVLTAAPHTLTVKETP</sequence>
<evidence type="ECO:0000256" key="4">
    <source>
        <dbReference type="ARBA" id="ARBA00022801"/>
    </source>
</evidence>
<evidence type="ECO:0000259" key="10">
    <source>
        <dbReference type="Pfam" id="PF17652"/>
    </source>
</evidence>
<keyword evidence="7" id="KW-0961">Cell wall biogenesis/degradation</keyword>
<evidence type="ECO:0000256" key="1">
    <source>
        <dbReference type="ARBA" id="ARBA00000382"/>
    </source>
</evidence>
<dbReference type="OrthoDB" id="5480482at2"/>
<dbReference type="GO" id="GO:0071555">
    <property type="term" value="P:cell wall organization"/>
    <property type="evidence" value="ECO:0007669"/>
    <property type="project" value="UniProtKB-KW"/>
</dbReference>
<dbReference type="PROSITE" id="PS52008">
    <property type="entry name" value="GH81"/>
    <property type="match status" value="1"/>
</dbReference>
<dbReference type="KEGG" id="tra:Trad_2098"/>
<dbReference type="HOGENOM" id="CLU_005482_1_1_0"/>
<name>D7CRC4_TRURR</name>
<keyword evidence="6 11" id="KW-0326">Glycosidase</keyword>
<dbReference type="eggNOG" id="COG5498">
    <property type="taxonomic scope" value="Bacteria"/>
</dbReference>
<keyword evidence="9" id="KW-0732">Signal</keyword>
<feature type="domain" description="Glycosyl hydrolase family 81 C-terminal" evidence="10">
    <location>
        <begin position="341"/>
        <end position="650"/>
    </location>
</feature>
<evidence type="ECO:0000313" key="11">
    <source>
        <dbReference type="EMBL" id="ADI15212.1"/>
    </source>
</evidence>
<dbReference type="PANTHER" id="PTHR31983">
    <property type="entry name" value="ENDO-1,3(4)-BETA-GLUCANASE 1"/>
    <property type="match status" value="1"/>
</dbReference>
<evidence type="ECO:0000313" key="12">
    <source>
        <dbReference type="Proteomes" id="UP000000379"/>
    </source>
</evidence>
<dbReference type="InterPro" id="IPR040720">
    <property type="entry name" value="GH81_C"/>
</dbReference>
<evidence type="ECO:0000256" key="6">
    <source>
        <dbReference type="ARBA" id="ARBA00023295"/>
    </source>
</evidence>
<dbReference type="STRING" id="649638.Trad_2098"/>
<dbReference type="EC" id="3.2.1.39" evidence="3"/>